<gene>
    <name evidence="3" type="ORF">PGLA2088_LOCUS39573</name>
</gene>
<organism evidence="3 4">
    <name type="scientific">Polarella glacialis</name>
    <name type="common">Dinoflagellate</name>
    <dbReference type="NCBI Taxonomy" id="89957"/>
    <lineage>
        <taxon>Eukaryota</taxon>
        <taxon>Sar</taxon>
        <taxon>Alveolata</taxon>
        <taxon>Dinophyceae</taxon>
        <taxon>Suessiales</taxon>
        <taxon>Suessiaceae</taxon>
        <taxon>Polarella</taxon>
    </lineage>
</organism>
<protein>
    <submittedName>
        <fullName evidence="3">Uncharacterized protein</fullName>
    </submittedName>
</protein>
<comment type="caution">
    <text evidence="3">The sequence shown here is derived from an EMBL/GenBank/DDBJ whole genome shotgun (WGS) entry which is preliminary data.</text>
</comment>
<evidence type="ECO:0000256" key="1">
    <source>
        <dbReference type="SAM" id="Coils"/>
    </source>
</evidence>
<feature type="non-terminal residue" evidence="3">
    <location>
        <position position="1"/>
    </location>
</feature>
<proteinExistence type="predicted"/>
<dbReference type="Proteomes" id="UP000626109">
    <property type="component" value="Unassembled WGS sequence"/>
</dbReference>
<keyword evidence="1" id="KW-0175">Coiled coil</keyword>
<evidence type="ECO:0000313" key="4">
    <source>
        <dbReference type="Proteomes" id="UP000626109"/>
    </source>
</evidence>
<feature type="region of interest" description="Disordered" evidence="2">
    <location>
        <begin position="82"/>
        <end position="101"/>
    </location>
</feature>
<feature type="coiled-coil region" evidence="1">
    <location>
        <begin position="33"/>
        <end position="67"/>
    </location>
</feature>
<evidence type="ECO:0000256" key="2">
    <source>
        <dbReference type="SAM" id="MobiDB-lite"/>
    </source>
</evidence>
<dbReference type="AlphaFoldDB" id="A0A813L1T2"/>
<sequence length="101" mass="11967">EPQDLSWYYQQQKSFLSDLKVAEDRHEAWNSKVVTQHEEIENLRAQVRAIQSERDGTRKDLKEALRERDEWQVSALRAMSSKEFRSSVESLEVGRRRPLPP</sequence>
<reference evidence="3" key="1">
    <citation type="submission" date="2021-02" db="EMBL/GenBank/DDBJ databases">
        <authorList>
            <person name="Dougan E. K."/>
            <person name="Rhodes N."/>
            <person name="Thang M."/>
            <person name="Chan C."/>
        </authorList>
    </citation>
    <scope>NUCLEOTIDE SEQUENCE</scope>
</reference>
<evidence type="ECO:0000313" key="3">
    <source>
        <dbReference type="EMBL" id="CAE8717515.1"/>
    </source>
</evidence>
<accession>A0A813L1T2</accession>
<name>A0A813L1T2_POLGL</name>
<dbReference type="EMBL" id="CAJNNW010033172">
    <property type="protein sequence ID" value="CAE8717515.1"/>
    <property type="molecule type" value="Genomic_DNA"/>
</dbReference>